<evidence type="ECO:0000313" key="4">
    <source>
        <dbReference type="EMBL" id="MFD3264236.1"/>
    </source>
</evidence>
<dbReference type="InterPro" id="IPR029026">
    <property type="entry name" value="tRNA_m1G_MTases_N"/>
</dbReference>
<dbReference type="Pfam" id="PF00588">
    <property type="entry name" value="SpoU_methylase"/>
    <property type="match status" value="1"/>
</dbReference>
<dbReference type="RefSeq" id="WP_377369721.1">
    <property type="nucleotide sequence ID" value="NZ_JAOTJD010000015.1"/>
</dbReference>
<protein>
    <submittedName>
        <fullName evidence="4">RNA methyltransferase</fullName>
    </submittedName>
</protein>
<dbReference type="InterPro" id="IPR051259">
    <property type="entry name" value="rRNA_Methyltransferase"/>
</dbReference>
<dbReference type="PANTHER" id="PTHR43191:SF12">
    <property type="entry name" value="RRNA METHYLASE"/>
    <property type="match status" value="1"/>
</dbReference>
<evidence type="ECO:0000259" key="3">
    <source>
        <dbReference type="Pfam" id="PF00588"/>
    </source>
</evidence>
<dbReference type="Proteomes" id="UP001598130">
    <property type="component" value="Unassembled WGS sequence"/>
</dbReference>
<feature type="domain" description="tRNA/rRNA methyltransferase SpoU type" evidence="3">
    <location>
        <begin position="123"/>
        <end position="260"/>
    </location>
</feature>
<dbReference type="InterPro" id="IPR029064">
    <property type="entry name" value="Ribosomal_eL30-like_sf"/>
</dbReference>
<evidence type="ECO:0000256" key="2">
    <source>
        <dbReference type="ARBA" id="ARBA00022679"/>
    </source>
</evidence>
<evidence type="ECO:0000313" key="5">
    <source>
        <dbReference type="Proteomes" id="UP001598130"/>
    </source>
</evidence>
<keyword evidence="1 4" id="KW-0489">Methyltransferase</keyword>
<dbReference type="SUPFAM" id="SSF55315">
    <property type="entry name" value="L30e-like"/>
    <property type="match status" value="1"/>
</dbReference>
<dbReference type="GO" id="GO:0008168">
    <property type="term" value="F:methyltransferase activity"/>
    <property type="evidence" value="ECO:0007669"/>
    <property type="project" value="UniProtKB-KW"/>
</dbReference>
<dbReference type="GO" id="GO:0032259">
    <property type="term" value="P:methylation"/>
    <property type="evidence" value="ECO:0007669"/>
    <property type="project" value="UniProtKB-KW"/>
</dbReference>
<gene>
    <name evidence="4" type="ORF">OCL97_09720</name>
</gene>
<name>A0ABW6CQ60_9CAUL</name>
<reference evidence="4 5" key="1">
    <citation type="submission" date="2022-09" db="EMBL/GenBank/DDBJ databases">
        <title>New species of Phenylobacterium.</title>
        <authorList>
            <person name="Mieszkin S."/>
        </authorList>
    </citation>
    <scope>NUCLEOTIDE SEQUENCE [LARGE SCALE GENOMIC DNA]</scope>
    <source>
        <strain evidence="4 5">HK31-G</strain>
    </source>
</reference>
<dbReference type="SUPFAM" id="SSF75217">
    <property type="entry name" value="alpha/beta knot"/>
    <property type="match status" value="1"/>
</dbReference>
<organism evidence="4 5">
    <name type="scientific">Phenylobacterium ferrooxidans</name>
    <dbReference type="NCBI Taxonomy" id="2982689"/>
    <lineage>
        <taxon>Bacteria</taxon>
        <taxon>Pseudomonadati</taxon>
        <taxon>Pseudomonadota</taxon>
        <taxon>Alphaproteobacteria</taxon>
        <taxon>Caulobacterales</taxon>
        <taxon>Caulobacteraceae</taxon>
        <taxon>Phenylobacterium</taxon>
    </lineage>
</organism>
<proteinExistence type="predicted"/>
<dbReference type="EMBL" id="JAOTJD010000015">
    <property type="protein sequence ID" value="MFD3264236.1"/>
    <property type="molecule type" value="Genomic_DNA"/>
</dbReference>
<sequence>MAPPIILIDDPADPRVAAYRDVRERDLVGREGLFVAEGEVVLNVLARSRLCEPVSLMIARKRVAGLAHLIAQMPDNVPVYSASQEAMDAVVGFHIHRGILALGRRRAAPGAADMLAGLGEGSLVLALSGIANHDNMGGLFRNAAAFGVDAVLLDTDCCDPLYRKAIRVSVGAVLATPFATAQGDLLDALGTAGFETVALSPGGDRRLVDLRRPSKTAVLLGAEGPGLAASVLARATTVAIPMATGFDSLNVATTAGIVLHHLAFAAAKT</sequence>
<keyword evidence="5" id="KW-1185">Reference proteome</keyword>
<dbReference type="InterPro" id="IPR001537">
    <property type="entry name" value="SpoU_MeTrfase"/>
</dbReference>
<dbReference type="PANTHER" id="PTHR43191">
    <property type="entry name" value="RRNA METHYLTRANSFERASE 3"/>
    <property type="match status" value="1"/>
</dbReference>
<evidence type="ECO:0000256" key="1">
    <source>
        <dbReference type="ARBA" id="ARBA00022603"/>
    </source>
</evidence>
<keyword evidence="2" id="KW-0808">Transferase</keyword>
<dbReference type="Gene3D" id="3.30.1330.30">
    <property type="match status" value="1"/>
</dbReference>
<accession>A0ABW6CQ60</accession>
<dbReference type="Gene3D" id="3.40.1280.10">
    <property type="match status" value="1"/>
</dbReference>
<dbReference type="InterPro" id="IPR029028">
    <property type="entry name" value="Alpha/beta_knot_MTases"/>
</dbReference>
<dbReference type="CDD" id="cd18095">
    <property type="entry name" value="SpoU-like_rRNA-MTase"/>
    <property type="match status" value="1"/>
</dbReference>
<comment type="caution">
    <text evidence="4">The sequence shown here is derived from an EMBL/GenBank/DDBJ whole genome shotgun (WGS) entry which is preliminary data.</text>
</comment>